<evidence type="ECO:0000256" key="2">
    <source>
        <dbReference type="ARBA" id="ARBA00022679"/>
    </source>
</evidence>
<accession>A0A2L1GM08</accession>
<comment type="pathway">
    <text evidence="1">Lipid metabolism.</text>
</comment>
<dbReference type="InterPro" id="IPR002123">
    <property type="entry name" value="Plipid/glycerol_acylTrfase"/>
</dbReference>
<evidence type="ECO:0000313" key="6">
    <source>
        <dbReference type="Proteomes" id="UP000239867"/>
    </source>
</evidence>
<dbReference type="SMART" id="SM00563">
    <property type="entry name" value="PlsC"/>
    <property type="match status" value="1"/>
</dbReference>
<sequence length="219" mass="24272">MRSRSWYTPPRIFLASLLRLLTGVRCLCRCPPGGRQSIYYANHTSHLDALVIWACLPDAIRRRTRPVAAGDYWSGGLRGFFANNIFDTVLVDRGGRFDKGRLAQALAPVHAALDQGDSLILFPEGTRSMQDDGHLLPFKSGLFRLARAYPDVALVPVWLENLNRMLPKGGGAWLPVPLLCSLIMGEPLHAVQADEDRRVFLARAEAALLALAPPHPDER</sequence>
<dbReference type="KEGG" id="deo:CAY53_03835"/>
<evidence type="ECO:0000259" key="4">
    <source>
        <dbReference type="SMART" id="SM00563"/>
    </source>
</evidence>
<keyword evidence="3 5" id="KW-0012">Acyltransferase</keyword>
<dbReference type="GO" id="GO:0003841">
    <property type="term" value="F:1-acylglycerol-3-phosphate O-acyltransferase activity"/>
    <property type="evidence" value="ECO:0007669"/>
    <property type="project" value="TreeGrafter"/>
</dbReference>
<dbReference type="PANTHER" id="PTHR10434:SF11">
    <property type="entry name" value="1-ACYL-SN-GLYCEROL-3-PHOSPHATE ACYLTRANSFERASE"/>
    <property type="match status" value="1"/>
</dbReference>
<gene>
    <name evidence="5" type="ORF">CAY53_03835</name>
</gene>
<keyword evidence="6" id="KW-1185">Reference proteome</keyword>
<dbReference type="Pfam" id="PF01553">
    <property type="entry name" value="Acyltransferase"/>
    <property type="match status" value="1"/>
</dbReference>
<dbReference type="GO" id="GO:0006654">
    <property type="term" value="P:phosphatidic acid biosynthetic process"/>
    <property type="evidence" value="ECO:0007669"/>
    <property type="project" value="TreeGrafter"/>
</dbReference>
<dbReference type="SUPFAM" id="SSF69593">
    <property type="entry name" value="Glycerol-3-phosphate (1)-acyltransferase"/>
    <property type="match status" value="1"/>
</dbReference>
<evidence type="ECO:0000256" key="3">
    <source>
        <dbReference type="ARBA" id="ARBA00023315"/>
    </source>
</evidence>
<name>A0A2L1GM08_9BACT</name>
<organism evidence="5 6">
    <name type="scientific">Desulfobulbus oralis</name>
    <dbReference type="NCBI Taxonomy" id="1986146"/>
    <lineage>
        <taxon>Bacteria</taxon>
        <taxon>Pseudomonadati</taxon>
        <taxon>Thermodesulfobacteriota</taxon>
        <taxon>Desulfobulbia</taxon>
        <taxon>Desulfobulbales</taxon>
        <taxon>Desulfobulbaceae</taxon>
        <taxon>Desulfobulbus</taxon>
    </lineage>
</organism>
<dbReference type="CDD" id="cd07989">
    <property type="entry name" value="LPLAT_AGPAT-like"/>
    <property type="match status" value="1"/>
</dbReference>
<dbReference type="AlphaFoldDB" id="A0A2L1GM08"/>
<dbReference type="Proteomes" id="UP000239867">
    <property type="component" value="Chromosome"/>
</dbReference>
<dbReference type="RefSeq" id="WP_104936014.1">
    <property type="nucleotide sequence ID" value="NZ_CP021255.1"/>
</dbReference>
<dbReference type="EMBL" id="CP021255">
    <property type="protein sequence ID" value="AVD70721.1"/>
    <property type="molecule type" value="Genomic_DNA"/>
</dbReference>
<dbReference type="PANTHER" id="PTHR10434">
    <property type="entry name" value="1-ACYL-SN-GLYCEROL-3-PHOSPHATE ACYLTRANSFERASE"/>
    <property type="match status" value="1"/>
</dbReference>
<keyword evidence="2 5" id="KW-0808">Transferase</keyword>
<protein>
    <submittedName>
        <fullName evidence="5">1-acyl-sn-glycerol-3-phosphate acyltransferase</fullName>
    </submittedName>
</protein>
<evidence type="ECO:0000256" key="1">
    <source>
        <dbReference type="ARBA" id="ARBA00005189"/>
    </source>
</evidence>
<reference evidence="5 6" key="1">
    <citation type="journal article" date="2018" name="MBio">
        <title>Insights into the evolution of host association through the isolation and characterization of a novel human periodontal pathobiont, Desulfobulbus oralis.</title>
        <authorList>
            <person name="Cross K.L."/>
            <person name="Chirania P."/>
            <person name="Xiong W."/>
            <person name="Beall C.J."/>
            <person name="Elkins J.G."/>
            <person name="Giannone R.J."/>
            <person name="Griffen A.L."/>
            <person name="Guss A.M."/>
            <person name="Hettich R.L."/>
            <person name="Joshi S.S."/>
            <person name="Mokrzan E.M."/>
            <person name="Martin R.K."/>
            <person name="Zhulin I.B."/>
            <person name="Leys E.J."/>
            <person name="Podar M."/>
        </authorList>
    </citation>
    <scope>NUCLEOTIDE SEQUENCE [LARGE SCALE GENOMIC DNA]</scope>
    <source>
        <strain evidence="5 6">ORNL</strain>
    </source>
</reference>
<proteinExistence type="predicted"/>
<evidence type="ECO:0000313" key="5">
    <source>
        <dbReference type="EMBL" id="AVD70721.1"/>
    </source>
</evidence>
<feature type="domain" description="Phospholipid/glycerol acyltransferase" evidence="4">
    <location>
        <begin position="37"/>
        <end position="162"/>
    </location>
</feature>
<dbReference type="OrthoDB" id="9812274at2"/>